<reference evidence="1 2" key="2">
    <citation type="submission" date="2018-11" db="EMBL/GenBank/DDBJ databases">
        <authorList>
            <consortium name="Pathogen Informatics"/>
        </authorList>
    </citation>
    <scope>NUCLEOTIDE SEQUENCE [LARGE SCALE GENOMIC DNA]</scope>
</reference>
<accession>A0A0N4YTY3</accession>
<dbReference type="AlphaFoldDB" id="A0A0N4YTY3"/>
<organism evidence="3">
    <name type="scientific">Nippostrongylus brasiliensis</name>
    <name type="common">Rat hookworm</name>
    <dbReference type="NCBI Taxonomy" id="27835"/>
    <lineage>
        <taxon>Eukaryota</taxon>
        <taxon>Metazoa</taxon>
        <taxon>Ecdysozoa</taxon>
        <taxon>Nematoda</taxon>
        <taxon>Chromadorea</taxon>
        <taxon>Rhabditida</taxon>
        <taxon>Rhabditina</taxon>
        <taxon>Rhabditomorpha</taxon>
        <taxon>Strongyloidea</taxon>
        <taxon>Heligmosomidae</taxon>
        <taxon>Nippostrongylus</taxon>
    </lineage>
</organism>
<sequence length="75" mass="8705">MGDFVQVIGRERTDDDVIENFHMTFSRAIATLAKDWSFHPWILTLRLPMEAITSVDDMQSFSCTLQYGLKKFQCT</sequence>
<dbReference type="Proteomes" id="UP000271162">
    <property type="component" value="Unassembled WGS sequence"/>
</dbReference>
<name>A0A0N4YTY3_NIPBR</name>
<protein>
    <submittedName>
        <fullName evidence="3">Dynein_AAA_lid domain-containing protein</fullName>
    </submittedName>
</protein>
<dbReference type="WBParaSite" id="NBR_0002070501-mRNA-1">
    <property type="protein sequence ID" value="NBR_0002070501-mRNA-1"/>
    <property type="gene ID" value="NBR_0002070501"/>
</dbReference>
<evidence type="ECO:0000313" key="1">
    <source>
        <dbReference type="EMBL" id="VDL84444.1"/>
    </source>
</evidence>
<keyword evidence="2" id="KW-1185">Reference proteome</keyword>
<dbReference type="STRING" id="27835.A0A0N4YTY3"/>
<dbReference type="EMBL" id="UYSL01025433">
    <property type="protein sequence ID" value="VDL84444.1"/>
    <property type="molecule type" value="Genomic_DNA"/>
</dbReference>
<evidence type="ECO:0000313" key="2">
    <source>
        <dbReference type="Proteomes" id="UP000271162"/>
    </source>
</evidence>
<evidence type="ECO:0000313" key="3">
    <source>
        <dbReference type="WBParaSite" id="NBR_0002070501-mRNA-1"/>
    </source>
</evidence>
<gene>
    <name evidence="1" type="ORF">NBR_LOCUS20706</name>
</gene>
<reference evidence="3" key="1">
    <citation type="submission" date="2017-02" db="UniProtKB">
        <authorList>
            <consortium name="WormBaseParasite"/>
        </authorList>
    </citation>
    <scope>IDENTIFICATION</scope>
</reference>
<proteinExistence type="predicted"/>